<dbReference type="GO" id="GO:0051537">
    <property type="term" value="F:2 iron, 2 sulfur cluster binding"/>
    <property type="evidence" value="ECO:0007669"/>
    <property type="project" value="InterPro"/>
</dbReference>
<dbReference type="PANTHER" id="PTHR40562:SF1">
    <property type="entry name" value="NITRITE REDUCTASE (NADH) SMALL SUBUNIT"/>
    <property type="match status" value="1"/>
</dbReference>
<dbReference type="Proteomes" id="UP000191980">
    <property type="component" value="Unassembled WGS sequence"/>
</dbReference>
<gene>
    <name evidence="4" type="ORF">AU255_05955</name>
</gene>
<evidence type="ECO:0000256" key="1">
    <source>
        <dbReference type="ARBA" id="ARBA00023002"/>
    </source>
</evidence>
<dbReference type="InterPro" id="IPR036922">
    <property type="entry name" value="Rieske_2Fe-2S_sf"/>
</dbReference>
<dbReference type="CDD" id="cd03529">
    <property type="entry name" value="Rieske_NirD"/>
    <property type="match status" value="1"/>
</dbReference>
<protein>
    <submittedName>
        <fullName evidence="4">Nitrite reductase small subunit</fullName>
    </submittedName>
</protein>
<name>A0A1V8M766_9GAMM</name>
<proteinExistence type="predicted"/>
<evidence type="ECO:0000256" key="2">
    <source>
        <dbReference type="ARBA" id="ARBA00023063"/>
    </source>
</evidence>
<dbReference type="PROSITE" id="PS51300">
    <property type="entry name" value="NIRD"/>
    <property type="match status" value="1"/>
</dbReference>
<feature type="domain" description="Rieske-like [2Fe-2S]" evidence="3">
    <location>
        <begin position="3"/>
        <end position="107"/>
    </location>
</feature>
<dbReference type="InterPro" id="IPR017881">
    <property type="entry name" value="NirD"/>
</dbReference>
<dbReference type="OrthoDB" id="516687at2"/>
<reference evidence="4 5" key="1">
    <citation type="submission" date="2015-12" db="EMBL/GenBank/DDBJ databases">
        <authorList>
            <person name="Shamseldin A."/>
            <person name="Moawad H."/>
            <person name="Abd El-Rahim W.M."/>
            <person name="Sadowsky M.J."/>
        </authorList>
    </citation>
    <scope>NUCLEOTIDE SEQUENCE [LARGE SCALE GENOMIC DNA]</scope>
    <source>
        <strain evidence="4 5">WF1</strain>
    </source>
</reference>
<comment type="caution">
    <text evidence="4">The sequence shown here is derived from an EMBL/GenBank/DDBJ whole genome shotgun (WGS) entry which is preliminary data.</text>
</comment>
<dbReference type="STRING" id="1420851.AU255_05955"/>
<dbReference type="InterPro" id="IPR012748">
    <property type="entry name" value="Rieske-like_NirD"/>
</dbReference>
<dbReference type="PANTHER" id="PTHR40562">
    <property type="match status" value="1"/>
</dbReference>
<sequence length="110" mass="12185">MSHWIDICSVEDLQPDSGVCALVEDKQVAIFYMPKENAVYALNNYDPFGKIHVLSRGLLGDIKGEPMVASPLYKQHFSLITGVCFEDASVAVDVYAIHIKNNRVEVSLGE</sequence>
<dbReference type="AlphaFoldDB" id="A0A1V8M766"/>
<keyword evidence="2" id="KW-0534">Nitrate assimilation</keyword>
<dbReference type="EMBL" id="LPUF01000001">
    <property type="protein sequence ID" value="OQK17420.1"/>
    <property type="molecule type" value="Genomic_DNA"/>
</dbReference>
<evidence type="ECO:0000313" key="5">
    <source>
        <dbReference type="Proteomes" id="UP000191980"/>
    </source>
</evidence>
<dbReference type="Pfam" id="PF13806">
    <property type="entry name" value="Rieske_2"/>
    <property type="match status" value="1"/>
</dbReference>
<accession>A0A1V8M766</accession>
<keyword evidence="1" id="KW-0560">Oxidoreductase</keyword>
<dbReference type="GO" id="GO:0008942">
    <property type="term" value="F:nitrite reductase [NAD(P)H] activity"/>
    <property type="evidence" value="ECO:0007669"/>
    <property type="project" value="InterPro"/>
</dbReference>
<organism evidence="4 5">
    <name type="scientific">Methyloprofundus sedimenti</name>
    <dbReference type="NCBI Taxonomy" id="1420851"/>
    <lineage>
        <taxon>Bacteria</taxon>
        <taxon>Pseudomonadati</taxon>
        <taxon>Pseudomonadota</taxon>
        <taxon>Gammaproteobacteria</taxon>
        <taxon>Methylococcales</taxon>
        <taxon>Methylococcaceae</taxon>
        <taxon>Methyloprofundus</taxon>
    </lineage>
</organism>
<dbReference type="NCBIfam" id="TIGR02378">
    <property type="entry name" value="nirD_assim_sml"/>
    <property type="match status" value="1"/>
</dbReference>
<dbReference type="Gene3D" id="2.102.10.10">
    <property type="entry name" value="Rieske [2Fe-2S] iron-sulphur domain"/>
    <property type="match status" value="1"/>
</dbReference>
<evidence type="ECO:0000313" key="4">
    <source>
        <dbReference type="EMBL" id="OQK17420.1"/>
    </source>
</evidence>
<evidence type="ECO:0000259" key="3">
    <source>
        <dbReference type="Pfam" id="PF13806"/>
    </source>
</evidence>
<dbReference type="RefSeq" id="WP_080522030.1">
    <property type="nucleotide sequence ID" value="NZ_LPUF01000001.1"/>
</dbReference>
<dbReference type="SUPFAM" id="SSF50022">
    <property type="entry name" value="ISP domain"/>
    <property type="match status" value="1"/>
</dbReference>
<keyword evidence="5" id="KW-1185">Reference proteome</keyword>
<dbReference type="GO" id="GO:0042128">
    <property type="term" value="P:nitrate assimilation"/>
    <property type="evidence" value="ECO:0007669"/>
    <property type="project" value="UniProtKB-KW"/>
</dbReference>